<dbReference type="SUPFAM" id="SSF53850">
    <property type="entry name" value="Periplasmic binding protein-like II"/>
    <property type="match status" value="1"/>
</dbReference>
<dbReference type="PANTHER" id="PTHR35936">
    <property type="entry name" value="MEMBRANE-BOUND LYTIC MUREIN TRANSGLYCOSYLASE F"/>
    <property type="match status" value="1"/>
</dbReference>
<evidence type="ECO:0000256" key="1">
    <source>
        <dbReference type="SAM" id="SignalP"/>
    </source>
</evidence>
<reference evidence="2 3" key="1">
    <citation type="submission" date="2015-09" db="EMBL/GenBank/DDBJ databases">
        <authorList>
            <consortium name="Swine Surveillance"/>
        </authorList>
    </citation>
    <scope>NUCLEOTIDE SEQUENCE [LARGE SCALE GENOMIC DNA]</scope>
    <source>
        <strain evidence="2 3">CECT 8399</strain>
    </source>
</reference>
<dbReference type="Gene3D" id="3.40.190.10">
    <property type="entry name" value="Periplasmic binding protein-like II"/>
    <property type="match status" value="2"/>
</dbReference>
<evidence type="ECO:0000313" key="2">
    <source>
        <dbReference type="EMBL" id="CUI00525.1"/>
    </source>
</evidence>
<protein>
    <submittedName>
        <fullName evidence="2">Bacterial extracellular solute-binding proteins, family 3</fullName>
    </submittedName>
</protein>
<keyword evidence="1" id="KW-0732">Signal</keyword>
<sequence length="340" mass="37776">MKRLFSRLLQLAAFFSLAPAAAWAICDVDYVAQPGDTLFSIAETHYGDRERWTLVYYRNQKLLAGATVLPGRKLFIPCITGATAPDATPLRQEKAELTLLTGGGYAPFTGRGLPGQGMVTELVNAALELAPAPVSYSVSWEDDWSKHLFPMLDQKEFDMGFPWLKPDCAAEPDNERCASFHFSDPVMTLPIMLFARAGSGFDYREDADVEGKTLCRPAGYFTHDLNRPGRRWLDGGKITLVQPKTPADCFRMVAEGKVDAAAVNLFLGASTIVGEGLRDTVVPLEKPLSEEGLHVVISKRHWRGTTHLYRINAGLQKLRGSGRFEEIMSRHLELFWAQLQ</sequence>
<organism evidence="2 3">
    <name type="scientific">Leisingera aquaemixtae</name>
    <dbReference type="NCBI Taxonomy" id="1396826"/>
    <lineage>
        <taxon>Bacteria</taxon>
        <taxon>Pseudomonadati</taxon>
        <taxon>Pseudomonadota</taxon>
        <taxon>Alphaproteobacteria</taxon>
        <taxon>Rhodobacterales</taxon>
        <taxon>Roseobacteraceae</taxon>
        <taxon>Leisingera</taxon>
    </lineage>
</organism>
<dbReference type="InterPro" id="IPR036779">
    <property type="entry name" value="LysM_dom_sf"/>
</dbReference>
<dbReference type="RefSeq" id="WP_058286598.1">
    <property type="nucleotide sequence ID" value="NZ_CYSR01000027.1"/>
</dbReference>
<dbReference type="Proteomes" id="UP000051326">
    <property type="component" value="Unassembled WGS sequence"/>
</dbReference>
<dbReference type="STRING" id="1396826.PHA8399_02657"/>
<dbReference type="PANTHER" id="PTHR35936:SF25">
    <property type="entry name" value="ABC TRANSPORTER SUBSTRATE-BINDING PROTEIN"/>
    <property type="match status" value="1"/>
</dbReference>
<evidence type="ECO:0000313" key="3">
    <source>
        <dbReference type="Proteomes" id="UP000051326"/>
    </source>
</evidence>
<gene>
    <name evidence="2" type="ORF">PHA8399_02657</name>
</gene>
<proteinExistence type="predicted"/>
<dbReference type="CDD" id="cd00118">
    <property type="entry name" value="LysM"/>
    <property type="match status" value="1"/>
</dbReference>
<name>A0A0P1HAP2_9RHOB</name>
<feature type="chain" id="PRO_5006064235" evidence="1">
    <location>
        <begin position="25"/>
        <end position="340"/>
    </location>
</feature>
<dbReference type="AlphaFoldDB" id="A0A0P1HAP2"/>
<dbReference type="EMBL" id="CYSR01000027">
    <property type="protein sequence ID" value="CUI00525.1"/>
    <property type="molecule type" value="Genomic_DNA"/>
</dbReference>
<dbReference type="InterPro" id="IPR018392">
    <property type="entry name" value="LysM"/>
</dbReference>
<accession>A0A0P1HAP2</accession>
<feature type="signal peptide" evidence="1">
    <location>
        <begin position="1"/>
        <end position="24"/>
    </location>
</feature>
<dbReference type="Gene3D" id="3.10.350.10">
    <property type="entry name" value="LysM domain"/>
    <property type="match status" value="1"/>
</dbReference>